<protein>
    <submittedName>
        <fullName evidence="2">ALF repeat-containing protein</fullName>
    </submittedName>
</protein>
<organism evidence="2 3">
    <name type="scientific">Dactylosporangium vinaceum</name>
    <dbReference type="NCBI Taxonomy" id="53362"/>
    <lineage>
        <taxon>Bacteria</taxon>
        <taxon>Bacillati</taxon>
        <taxon>Actinomycetota</taxon>
        <taxon>Actinomycetes</taxon>
        <taxon>Micromonosporales</taxon>
        <taxon>Micromonosporaceae</taxon>
        <taxon>Dactylosporangium</taxon>
    </lineage>
</organism>
<reference evidence="2 3" key="1">
    <citation type="submission" date="2024-09" db="EMBL/GenBank/DDBJ databases">
        <authorList>
            <person name="Sun Q."/>
            <person name="Mori K."/>
        </authorList>
    </citation>
    <scope>NUCLEOTIDE SEQUENCE [LARGE SCALE GENOMIC DNA]</scope>
    <source>
        <strain evidence="2 3">JCM 3307</strain>
    </source>
</reference>
<feature type="signal peptide" evidence="1">
    <location>
        <begin position="1"/>
        <end position="22"/>
    </location>
</feature>
<evidence type="ECO:0000313" key="3">
    <source>
        <dbReference type="Proteomes" id="UP001589608"/>
    </source>
</evidence>
<proteinExistence type="predicted"/>
<evidence type="ECO:0000313" key="2">
    <source>
        <dbReference type="EMBL" id="MFB9441973.1"/>
    </source>
</evidence>
<keyword evidence="1" id="KW-0732">Signal</keyword>
<feature type="chain" id="PRO_5046203141" evidence="1">
    <location>
        <begin position="23"/>
        <end position="281"/>
    </location>
</feature>
<dbReference type="Proteomes" id="UP001589608">
    <property type="component" value="Unassembled WGS sequence"/>
</dbReference>
<dbReference type="EMBL" id="JBHMCA010000010">
    <property type="protein sequence ID" value="MFB9441973.1"/>
    <property type="molecule type" value="Genomic_DNA"/>
</dbReference>
<dbReference type="InterPro" id="IPR005506">
    <property type="entry name" value="DUF312_ALF"/>
</dbReference>
<accession>A0ABV5LZE7</accession>
<gene>
    <name evidence="2" type="ORF">ACFFTR_02575</name>
</gene>
<sequence>MRWKIPAALILAATLLVPAASAAAQSASPGPAATTCETVVYTDIRTLVTIDLDTATDTQVRILANQILSAAVADRLSVLPGRVQARLDGTPADLRAFLKSGVAAPWSTDLRIKVNQALAGGGPNVQNAAQIALDAGTVDGFLQYLNDGLYIARAQDSGTYRQYSDIRSLITINLDTASDTEVRVVANQILARAQAEKLTVLRGRLQTRLDGAPADLRAFLKHGVLQGWAVDLLLRINQAMAAGGPSVRAAAQVALDTNALDASLAFLDHGLYLARAQDCVS</sequence>
<name>A0ABV5LZE7_9ACTN</name>
<dbReference type="Pfam" id="PF03752">
    <property type="entry name" value="ALF"/>
    <property type="match status" value="2"/>
</dbReference>
<dbReference type="RefSeq" id="WP_223092703.1">
    <property type="nucleotide sequence ID" value="NZ_CP061913.1"/>
</dbReference>
<evidence type="ECO:0000256" key="1">
    <source>
        <dbReference type="SAM" id="SignalP"/>
    </source>
</evidence>
<comment type="caution">
    <text evidence="2">The sequence shown here is derived from an EMBL/GenBank/DDBJ whole genome shotgun (WGS) entry which is preliminary data.</text>
</comment>
<keyword evidence="3" id="KW-1185">Reference proteome</keyword>